<sequence length="249" mass="29042">MSRTTSARRLHDDSDDEYSTLSFGALNAAQEKLKHQQDQSDSESESESDSDSDAPPRQSSSKKRFTKTPKKNKHAPTESSSKRPVSRIRDIPGLETKSTLHTDIRFDPAYGKADLAKTRKDYAFLDEYRHKEVESMQAILKDKKSQRLLSNHERDDIQLRLQSLKSRLDTMKNRDLEAKILADHKRLQLKGFKDGNQSKPYFLKKSEQRKLIQKAKFEGMKASQREKVMERKRKRRLGKEFRQLEFRGN</sequence>
<keyword evidence="5" id="KW-0175">Coiled coil</keyword>
<comment type="subunit">
    <text evidence="9">Associates with 90S and pre-40S pre-ribosomal particles.</text>
</comment>
<dbReference type="OrthoDB" id="448446at2759"/>
<feature type="compositionally biased region" description="Basic and acidic residues" evidence="10">
    <location>
        <begin position="87"/>
        <end position="99"/>
    </location>
</feature>
<dbReference type="GO" id="GO:0000462">
    <property type="term" value="P:maturation of SSU-rRNA from tricistronic rRNA transcript (SSU-rRNA, 5.8S rRNA, LSU-rRNA)"/>
    <property type="evidence" value="ECO:0007669"/>
    <property type="project" value="EnsemblFungi"/>
</dbReference>
<comment type="function">
    <text evidence="8 9">Component of the 90S pre-ribosome involved in the maturation of rRNAs. Required for early cleavages of the pre-RNAs in the 40S ribosomal subunit maturation pathway.</text>
</comment>
<evidence type="ECO:0000256" key="3">
    <source>
        <dbReference type="ARBA" id="ARBA00022517"/>
    </source>
</evidence>
<keyword evidence="12" id="KW-1185">Reference proteome</keyword>
<evidence type="ECO:0000313" key="12">
    <source>
        <dbReference type="Proteomes" id="UP000094285"/>
    </source>
</evidence>
<feature type="compositionally biased region" description="Acidic residues" evidence="10">
    <location>
        <begin position="40"/>
        <end position="52"/>
    </location>
</feature>
<evidence type="ECO:0000256" key="4">
    <source>
        <dbReference type="ARBA" id="ARBA00022552"/>
    </source>
</evidence>
<evidence type="ECO:0000256" key="9">
    <source>
        <dbReference type="RuleBase" id="RU368027"/>
    </source>
</evidence>
<accession>A0A1E4SKS1</accession>
<evidence type="ECO:0000256" key="8">
    <source>
        <dbReference type="ARBA" id="ARBA00025053"/>
    </source>
</evidence>
<comment type="similarity">
    <text evidence="2 9">Belongs to the RRP36 family.</text>
</comment>
<evidence type="ECO:0000256" key="5">
    <source>
        <dbReference type="ARBA" id="ARBA00023054"/>
    </source>
</evidence>
<dbReference type="GO" id="GO:0032040">
    <property type="term" value="C:small-subunit processome"/>
    <property type="evidence" value="ECO:0007669"/>
    <property type="project" value="EnsemblFungi"/>
</dbReference>
<evidence type="ECO:0000313" key="11">
    <source>
        <dbReference type="EMBL" id="ODV80098.1"/>
    </source>
</evidence>
<evidence type="ECO:0000256" key="7">
    <source>
        <dbReference type="ARBA" id="ARBA00023274"/>
    </source>
</evidence>
<dbReference type="GO" id="GO:0030686">
    <property type="term" value="C:90S preribosome"/>
    <property type="evidence" value="ECO:0007669"/>
    <property type="project" value="EnsemblFungi"/>
</dbReference>
<name>A0A1E4SKS1_9ASCO</name>
<evidence type="ECO:0000256" key="1">
    <source>
        <dbReference type="ARBA" id="ARBA00004604"/>
    </source>
</evidence>
<keyword evidence="6 9" id="KW-0539">Nucleus</keyword>
<dbReference type="PANTHER" id="PTHR21738">
    <property type="entry name" value="RIBOSOMAL RNA PROCESSING PROTEIN 36 HOMOLOG"/>
    <property type="match status" value="1"/>
</dbReference>
<dbReference type="Proteomes" id="UP000094285">
    <property type="component" value="Unassembled WGS sequence"/>
</dbReference>
<gene>
    <name evidence="11" type="ORF">CANTADRAFT_5769</name>
</gene>
<dbReference type="RefSeq" id="XP_020065220.1">
    <property type="nucleotide sequence ID" value="XM_020210723.1"/>
</dbReference>
<dbReference type="PANTHER" id="PTHR21738:SF0">
    <property type="entry name" value="RIBOSOMAL RNA PROCESSING PROTEIN 36 HOMOLOG"/>
    <property type="match status" value="1"/>
</dbReference>
<organism evidence="11 12">
    <name type="scientific">Suhomyces tanzawaensis NRRL Y-17324</name>
    <dbReference type="NCBI Taxonomy" id="984487"/>
    <lineage>
        <taxon>Eukaryota</taxon>
        <taxon>Fungi</taxon>
        <taxon>Dikarya</taxon>
        <taxon>Ascomycota</taxon>
        <taxon>Saccharomycotina</taxon>
        <taxon>Pichiomycetes</taxon>
        <taxon>Debaryomycetaceae</taxon>
        <taxon>Suhomyces</taxon>
    </lineage>
</organism>
<keyword evidence="3 9" id="KW-0690">Ribosome biogenesis</keyword>
<keyword evidence="4 9" id="KW-0698">rRNA processing</keyword>
<dbReference type="InterPro" id="IPR009292">
    <property type="entry name" value="RRP36"/>
</dbReference>
<protein>
    <recommendedName>
        <fullName evidence="9">rRNA biogenesis protein RRP36</fullName>
    </recommendedName>
</protein>
<dbReference type="EMBL" id="KV453911">
    <property type="protein sequence ID" value="ODV80098.1"/>
    <property type="molecule type" value="Genomic_DNA"/>
</dbReference>
<feature type="region of interest" description="Disordered" evidence="10">
    <location>
        <begin position="1"/>
        <end position="99"/>
    </location>
</feature>
<comment type="subcellular location">
    <subcellularLocation>
        <location evidence="1 9">Nucleus</location>
        <location evidence="1 9">Nucleolus</location>
    </subcellularLocation>
</comment>
<dbReference type="STRING" id="984487.A0A1E4SKS1"/>
<evidence type="ECO:0000256" key="2">
    <source>
        <dbReference type="ARBA" id="ARBA00009418"/>
    </source>
</evidence>
<proteinExistence type="inferred from homology"/>
<feature type="compositionally biased region" description="Basic residues" evidence="10">
    <location>
        <begin position="60"/>
        <end position="74"/>
    </location>
</feature>
<dbReference type="GeneID" id="30984859"/>
<reference evidence="12" key="1">
    <citation type="submission" date="2016-05" db="EMBL/GenBank/DDBJ databases">
        <title>Comparative genomics of biotechnologically important yeasts.</title>
        <authorList>
            <consortium name="DOE Joint Genome Institute"/>
            <person name="Riley R."/>
            <person name="Haridas S."/>
            <person name="Wolfe K.H."/>
            <person name="Lopes M.R."/>
            <person name="Hittinger C.T."/>
            <person name="Goker M."/>
            <person name="Salamov A."/>
            <person name="Wisecaver J."/>
            <person name="Long T.M."/>
            <person name="Aerts A.L."/>
            <person name="Barry K."/>
            <person name="Choi C."/>
            <person name="Clum A."/>
            <person name="Coughlan A.Y."/>
            <person name="Deshpande S."/>
            <person name="Douglass A.P."/>
            <person name="Hanson S.J."/>
            <person name="Klenk H.-P."/>
            <person name="Labutti K."/>
            <person name="Lapidus A."/>
            <person name="Lindquist E."/>
            <person name="Lipzen A."/>
            <person name="Meier-Kolthoff J.P."/>
            <person name="Ohm R.A."/>
            <person name="Otillar R.P."/>
            <person name="Pangilinan J."/>
            <person name="Peng Y."/>
            <person name="Rokas A."/>
            <person name="Rosa C.A."/>
            <person name="Scheuner C."/>
            <person name="Sibirny A.A."/>
            <person name="Slot J.C."/>
            <person name="Stielow J.B."/>
            <person name="Sun H."/>
            <person name="Kurtzman C.P."/>
            <person name="Blackwell M."/>
            <person name="Grigoriev I.V."/>
            <person name="Jeffries T.W."/>
        </authorList>
    </citation>
    <scope>NUCLEOTIDE SEQUENCE [LARGE SCALE GENOMIC DNA]</scope>
    <source>
        <strain evidence="12">NRRL Y-17324</strain>
    </source>
</reference>
<dbReference type="Pfam" id="PF06102">
    <property type="entry name" value="RRP36"/>
    <property type="match status" value="1"/>
</dbReference>
<keyword evidence="7 9" id="KW-0687">Ribonucleoprotein</keyword>
<dbReference type="AlphaFoldDB" id="A0A1E4SKS1"/>
<evidence type="ECO:0000256" key="6">
    <source>
        <dbReference type="ARBA" id="ARBA00023242"/>
    </source>
</evidence>
<evidence type="ECO:0000256" key="10">
    <source>
        <dbReference type="SAM" id="MobiDB-lite"/>
    </source>
</evidence>